<keyword evidence="2" id="KW-1133">Transmembrane helix</keyword>
<dbReference type="STRING" id="1121131.SAMN02745229_00318"/>
<dbReference type="RefSeq" id="WP_073384939.1">
    <property type="nucleotide sequence ID" value="NZ_FQXK01000003.1"/>
</dbReference>
<dbReference type="GeneID" id="89508934"/>
<dbReference type="SUPFAM" id="SSF69304">
    <property type="entry name" value="Tricorn protease N-terminal domain"/>
    <property type="match status" value="1"/>
</dbReference>
<proteinExistence type="predicted"/>
<evidence type="ECO:0000313" key="4">
    <source>
        <dbReference type="EMBL" id="SHH13350.1"/>
    </source>
</evidence>
<keyword evidence="2" id="KW-0472">Membrane</keyword>
<organism evidence="4 5">
    <name type="scientific">Butyrivibrio fibrisolvens DSM 3071</name>
    <dbReference type="NCBI Taxonomy" id="1121131"/>
    <lineage>
        <taxon>Bacteria</taxon>
        <taxon>Bacillati</taxon>
        <taxon>Bacillota</taxon>
        <taxon>Clostridia</taxon>
        <taxon>Lachnospirales</taxon>
        <taxon>Lachnospiraceae</taxon>
        <taxon>Butyrivibrio</taxon>
    </lineage>
</organism>
<evidence type="ECO:0000256" key="2">
    <source>
        <dbReference type="SAM" id="Phobius"/>
    </source>
</evidence>
<dbReference type="EMBL" id="FQXK01000003">
    <property type="protein sequence ID" value="SHH13350.1"/>
    <property type="molecule type" value="Genomic_DNA"/>
</dbReference>
<feature type="transmembrane region" description="Helical" evidence="2">
    <location>
        <begin position="73"/>
        <end position="95"/>
    </location>
</feature>
<name>A0A1M5QHT3_BUTFI</name>
<dbReference type="OrthoDB" id="1999697at2"/>
<accession>A0A1M5QHT3</accession>
<dbReference type="AlphaFoldDB" id="A0A1M5QHT3"/>
<evidence type="ECO:0000259" key="3">
    <source>
        <dbReference type="Pfam" id="PF13240"/>
    </source>
</evidence>
<dbReference type="Pfam" id="PF13240">
    <property type="entry name" value="Zn_Ribbon_1"/>
    <property type="match status" value="1"/>
</dbReference>
<evidence type="ECO:0000313" key="5">
    <source>
        <dbReference type="Proteomes" id="UP000184278"/>
    </source>
</evidence>
<keyword evidence="2" id="KW-0812">Transmembrane</keyword>
<feature type="compositionally biased region" description="Basic and acidic residues" evidence="1">
    <location>
        <begin position="31"/>
        <end position="41"/>
    </location>
</feature>
<feature type="region of interest" description="Disordered" evidence="1">
    <location>
        <begin position="31"/>
        <end position="61"/>
    </location>
</feature>
<feature type="compositionally biased region" description="Polar residues" evidence="1">
    <location>
        <begin position="42"/>
        <end position="53"/>
    </location>
</feature>
<reference evidence="5" key="1">
    <citation type="submission" date="2016-11" db="EMBL/GenBank/DDBJ databases">
        <authorList>
            <person name="Varghese N."/>
            <person name="Submissions S."/>
        </authorList>
    </citation>
    <scope>NUCLEOTIDE SEQUENCE [LARGE SCALE GENOMIC DNA]</scope>
    <source>
        <strain evidence="5">DSM 3071</strain>
    </source>
</reference>
<dbReference type="Proteomes" id="UP000184278">
    <property type="component" value="Unassembled WGS sequence"/>
</dbReference>
<evidence type="ECO:0000256" key="1">
    <source>
        <dbReference type="SAM" id="MobiDB-lite"/>
    </source>
</evidence>
<feature type="domain" description="Zinc-ribbon" evidence="3">
    <location>
        <begin position="3"/>
        <end position="22"/>
    </location>
</feature>
<sequence>MICKECGEEINDEARFCPFCGTVQSVVTPEEKKDDVTKSDKANTNFKNPVFKTSKNKPEDPEKVKARNFKQKLIDVVLVILIIAIASSVVAYRVVTLRNANKLFSMIAYVKDGIIYLDTDITSEDDEPLPVAEVSSALLDYGFGYNIAAFSKDCKILYFMDKDTGDGSGRLKKVRIDKLTEDMDDNLDHAEKVADFVTYYTVLDDGALLYETNEMEVCFYDGKNSKVIAEDVAYNFLSYSKNYIYLLEGDKQGHTFDLGKKGLNSKSDVEIIAENISSFITSTDSDAVMYIVENEEDNSNELYLTFDNKEPVKIGDNVSDYSPYCTSAGGVFYTSKSYRDGTTLYYYDTENESLTEVDDISKVELQVGISIFQKKGSEEWFYMLAGGQEQPFDFEYEYGGGNIWSSWDGRYAMVEFAAEEESVGNTIVSFRSSDGTFSSDKLVAASGGIGTTRTDVNKNTTAYYYAYNEEEDEIDLYSFHNDRTKLLARDVSEGGGLVYAADKLVVLYNLGETKLSIYKDCENKFEEDIQTLIYAGKNAVIYKKDEIWYITYLSGKELETARIVEGAEDLIFPEYGVYPSLI</sequence>
<dbReference type="InterPro" id="IPR026870">
    <property type="entry name" value="Zinc_ribbon_dom"/>
</dbReference>
<keyword evidence="5" id="KW-1185">Reference proteome</keyword>
<gene>
    <name evidence="4" type="ORF">SAMN02745229_00318</name>
</gene>
<protein>
    <submittedName>
        <fullName evidence="4">Zinc-ribbon domain-containing protein</fullName>
    </submittedName>
</protein>